<organism evidence="2 3">
    <name type="scientific">Alsobacter metallidurans</name>
    <dbReference type="NCBI Taxonomy" id="340221"/>
    <lineage>
        <taxon>Bacteria</taxon>
        <taxon>Pseudomonadati</taxon>
        <taxon>Pseudomonadota</taxon>
        <taxon>Alphaproteobacteria</taxon>
        <taxon>Hyphomicrobiales</taxon>
        <taxon>Alsobacteraceae</taxon>
        <taxon>Alsobacter</taxon>
    </lineage>
</organism>
<sequence>MDSRDIEDLFAPAGYFNVRRMFGGHGVFDDGLMVALVAQGVVYLKVDAETQRAFEDAGLECFSYMAKGQTKALGYRRMPEAAFDDPDVLVEWTGLARAAARRAALRKAPKNKRPRKGP</sequence>
<protein>
    <submittedName>
        <fullName evidence="2">Competence protein TfoX</fullName>
    </submittedName>
</protein>
<proteinExistence type="predicted"/>
<comment type="caution">
    <text evidence="2">The sequence shown here is derived from an EMBL/GenBank/DDBJ whole genome shotgun (WGS) entry which is preliminary data.</text>
</comment>
<dbReference type="Pfam" id="PF04993">
    <property type="entry name" value="TfoX_N"/>
    <property type="match status" value="1"/>
</dbReference>
<feature type="domain" description="TfoX N-terminal" evidence="1">
    <location>
        <begin position="8"/>
        <end position="99"/>
    </location>
</feature>
<keyword evidence="3" id="KW-1185">Reference proteome</keyword>
<dbReference type="RefSeq" id="WP_210318662.1">
    <property type="nucleotide sequence ID" value="NZ_BMES01000002.1"/>
</dbReference>
<accession>A0A917MIS2</accession>
<evidence type="ECO:0000259" key="1">
    <source>
        <dbReference type="Pfam" id="PF04993"/>
    </source>
</evidence>
<dbReference type="AlphaFoldDB" id="A0A917MIS2"/>
<gene>
    <name evidence="2" type="ORF">GCM10007036_27190</name>
</gene>
<name>A0A917MIS2_9HYPH</name>
<dbReference type="Gene3D" id="3.30.1460.30">
    <property type="entry name" value="YgaC/TfoX-N like chaperone"/>
    <property type="match status" value="1"/>
</dbReference>
<dbReference type="InterPro" id="IPR007076">
    <property type="entry name" value="TfoX_N"/>
</dbReference>
<reference evidence="2" key="2">
    <citation type="submission" date="2020-09" db="EMBL/GenBank/DDBJ databases">
        <authorList>
            <person name="Sun Q."/>
            <person name="Zhou Y."/>
        </authorList>
    </citation>
    <scope>NUCLEOTIDE SEQUENCE</scope>
    <source>
        <strain evidence="2">CGMCC 1.12214</strain>
    </source>
</reference>
<evidence type="ECO:0000313" key="3">
    <source>
        <dbReference type="Proteomes" id="UP000603912"/>
    </source>
</evidence>
<dbReference type="EMBL" id="BMES01000002">
    <property type="protein sequence ID" value="GGH22286.1"/>
    <property type="molecule type" value="Genomic_DNA"/>
</dbReference>
<dbReference type="SUPFAM" id="SSF159894">
    <property type="entry name" value="YgaC/TfoX-N like"/>
    <property type="match status" value="1"/>
</dbReference>
<dbReference type="Proteomes" id="UP000603912">
    <property type="component" value="Unassembled WGS sequence"/>
</dbReference>
<evidence type="ECO:0000313" key="2">
    <source>
        <dbReference type="EMBL" id="GGH22286.1"/>
    </source>
</evidence>
<reference evidence="2" key="1">
    <citation type="journal article" date="2014" name="Int. J. Syst. Evol. Microbiol.">
        <title>Complete genome sequence of Corynebacterium casei LMG S-19264T (=DSM 44701T), isolated from a smear-ripened cheese.</title>
        <authorList>
            <consortium name="US DOE Joint Genome Institute (JGI-PGF)"/>
            <person name="Walter F."/>
            <person name="Albersmeier A."/>
            <person name="Kalinowski J."/>
            <person name="Ruckert C."/>
        </authorList>
    </citation>
    <scope>NUCLEOTIDE SEQUENCE</scope>
    <source>
        <strain evidence="2">CGMCC 1.12214</strain>
    </source>
</reference>